<feature type="region of interest" description="Disordered" evidence="1">
    <location>
        <begin position="480"/>
        <end position="533"/>
    </location>
</feature>
<dbReference type="GO" id="GO:0004672">
    <property type="term" value="F:protein kinase activity"/>
    <property type="evidence" value="ECO:0007669"/>
    <property type="project" value="TreeGrafter"/>
</dbReference>
<dbReference type="InterPro" id="IPR015661">
    <property type="entry name" value="Bub1/Mad3"/>
</dbReference>
<dbReference type="Pfam" id="PF08311">
    <property type="entry name" value="Mad3_BUB1_I"/>
    <property type="match status" value="1"/>
</dbReference>
<accession>A0AAN9JYG4</accession>
<feature type="compositionally biased region" description="Basic and acidic residues" evidence="1">
    <location>
        <begin position="480"/>
        <end position="496"/>
    </location>
</feature>
<dbReference type="PANTHER" id="PTHR14030">
    <property type="entry name" value="MITOTIC CHECKPOINT SERINE/THREONINE-PROTEIN KINASE BUB1"/>
    <property type="match status" value="1"/>
</dbReference>
<dbReference type="FunFam" id="1.25.40.430:FF:000005">
    <property type="entry name" value="Mad3/BUB1 homology region 1"/>
    <property type="match status" value="1"/>
</dbReference>
<keyword evidence="4" id="KW-1185">Reference proteome</keyword>
<feature type="compositionally biased region" description="Polar residues" evidence="1">
    <location>
        <begin position="379"/>
        <end position="397"/>
    </location>
</feature>
<feature type="region of interest" description="Disordered" evidence="1">
    <location>
        <begin position="192"/>
        <end position="215"/>
    </location>
</feature>
<evidence type="ECO:0000313" key="4">
    <source>
        <dbReference type="Proteomes" id="UP001367508"/>
    </source>
</evidence>
<evidence type="ECO:0000259" key="2">
    <source>
        <dbReference type="PROSITE" id="PS51489"/>
    </source>
</evidence>
<evidence type="ECO:0000256" key="1">
    <source>
        <dbReference type="SAM" id="MobiDB-lite"/>
    </source>
</evidence>
<dbReference type="AlphaFoldDB" id="A0AAN9JYG4"/>
<dbReference type="PANTHER" id="PTHR14030:SF2">
    <property type="entry name" value="OS11G0128700 PROTEIN"/>
    <property type="match status" value="1"/>
</dbReference>
<dbReference type="InterPro" id="IPR013212">
    <property type="entry name" value="Mad3/Bub1_I"/>
</dbReference>
<evidence type="ECO:0000313" key="3">
    <source>
        <dbReference type="EMBL" id="KAK7305904.1"/>
    </source>
</evidence>
<feature type="region of interest" description="Disordered" evidence="1">
    <location>
        <begin position="1"/>
        <end position="23"/>
    </location>
</feature>
<organism evidence="3 4">
    <name type="scientific">Canavalia gladiata</name>
    <name type="common">Sword bean</name>
    <name type="synonym">Dolichos gladiatus</name>
    <dbReference type="NCBI Taxonomy" id="3824"/>
    <lineage>
        <taxon>Eukaryota</taxon>
        <taxon>Viridiplantae</taxon>
        <taxon>Streptophyta</taxon>
        <taxon>Embryophyta</taxon>
        <taxon>Tracheophyta</taxon>
        <taxon>Spermatophyta</taxon>
        <taxon>Magnoliopsida</taxon>
        <taxon>eudicotyledons</taxon>
        <taxon>Gunneridae</taxon>
        <taxon>Pentapetalae</taxon>
        <taxon>rosids</taxon>
        <taxon>fabids</taxon>
        <taxon>Fabales</taxon>
        <taxon>Fabaceae</taxon>
        <taxon>Papilionoideae</taxon>
        <taxon>50 kb inversion clade</taxon>
        <taxon>NPAAA clade</taxon>
        <taxon>indigoferoid/millettioid clade</taxon>
        <taxon>Phaseoleae</taxon>
        <taxon>Canavalia</taxon>
    </lineage>
</organism>
<dbReference type="GO" id="GO:0051754">
    <property type="term" value="P:meiotic sister chromatid cohesion, centromeric"/>
    <property type="evidence" value="ECO:0007669"/>
    <property type="project" value="TreeGrafter"/>
</dbReference>
<proteinExistence type="predicted"/>
<dbReference type="EMBL" id="JAYMYQ010000011">
    <property type="protein sequence ID" value="KAK7305904.1"/>
    <property type="molecule type" value="Genomic_DNA"/>
</dbReference>
<feature type="domain" description="BUB1 N-terminal" evidence="2">
    <location>
        <begin position="45"/>
        <end position="201"/>
    </location>
</feature>
<dbReference type="Gene3D" id="1.25.40.430">
    <property type="match status" value="1"/>
</dbReference>
<protein>
    <recommendedName>
        <fullName evidence="2">BUB1 N-terminal domain-containing protein</fullName>
    </recommendedName>
</protein>
<sequence length="555" mass="63371">MSRSRPDSNSNQVPRVTTGTTHGHRYRRRKFNFKMANVDELLSSLISDINTYTGKDPLLPWLRAIRKMKDTLPTQTLNEKLPGFLQKCAHTFELDRRYRNDMRYLRVWLHLMDFVDDPKALLTTMEVNRIGTKRCQFYQAYALYYEKNKKHEEAEKMYHLGVKNLAEPLDEMQKSYEQFLQRMERKKNKRIQHQQERAVSRPLSTKSIPPLDNTAEGSNGAFSVEDMHKGPQIASSAAKGVADDKHVRTKKDECKRFRGDDTVVVKFVDTAMVGKSEAEDACHHGLVDPTINMKEAMNAINSMFREPLESVPLARKSQKNHSKENRSTKNEFEVFVDENLDNVIKPSGSLSLQHKAEAGQPPQELLQIYIDDEVHSETSDMNANMPEGSTSSTSQPNGFVFTRPKDIPSEKSSDMDIESSRNSKIREDTVVCRFVGSTILDEPEVENVCHHGLVDPTINMKEAMDDINNMFGKPIDFVRRRSTKQERAPESNRGKDFGGFSILADDDHLEQQGPPQPPPSKLSAKSKESDLFEPTVLTKEAMDDINKMFNLPLNF</sequence>
<reference evidence="3 4" key="1">
    <citation type="submission" date="2024-01" db="EMBL/GenBank/DDBJ databases">
        <title>The genomes of 5 underutilized Papilionoideae crops provide insights into root nodulation and disease resistanc.</title>
        <authorList>
            <person name="Jiang F."/>
        </authorList>
    </citation>
    <scope>NUCLEOTIDE SEQUENCE [LARGE SCALE GENOMIC DNA]</scope>
    <source>
        <strain evidence="3">LVBAO_FW01</strain>
        <tissue evidence="3">Leaves</tissue>
    </source>
</reference>
<feature type="region of interest" description="Disordered" evidence="1">
    <location>
        <begin position="379"/>
        <end position="421"/>
    </location>
</feature>
<dbReference type="SMART" id="SM00777">
    <property type="entry name" value="Mad3_BUB1_I"/>
    <property type="match status" value="1"/>
</dbReference>
<gene>
    <name evidence="3" type="ORF">VNO77_43816</name>
</gene>
<comment type="caution">
    <text evidence="3">The sequence shown here is derived from an EMBL/GenBank/DDBJ whole genome shotgun (WGS) entry which is preliminary data.</text>
</comment>
<dbReference type="Proteomes" id="UP001367508">
    <property type="component" value="Unassembled WGS sequence"/>
</dbReference>
<dbReference type="PROSITE" id="PS51489">
    <property type="entry name" value="BUB1_N"/>
    <property type="match status" value="1"/>
</dbReference>
<dbReference type="GO" id="GO:0007094">
    <property type="term" value="P:mitotic spindle assembly checkpoint signaling"/>
    <property type="evidence" value="ECO:0007669"/>
    <property type="project" value="InterPro"/>
</dbReference>
<name>A0AAN9JYG4_CANGL</name>
<feature type="compositionally biased region" description="Basic and acidic residues" evidence="1">
    <location>
        <begin position="403"/>
        <end position="421"/>
    </location>
</feature>